<dbReference type="InterPro" id="IPR017937">
    <property type="entry name" value="Thioredoxin_CS"/>
</dbReference>
<accession>A0ABV6RLF2</accession>
<gene>
    <name evidence="9" type="primary">trxC</name>
    <name evidence="9" type="ORF">ACFFGH_08145</name>
</gene>
<dbReference type="EMBL" id="JBHLTG010000001">
    <property type="protein sequence ID" value="MFC0677807.1"/>
    <property type="molecule type" value="Genomic_DNA"/>
</dbReference>
<proteinExistence type="inferred from homology"/>
<evidence type="ECO:0000256" key="2">
    <source>
        <dbReference type="ARBA" id="ARBA00022448"/>
    </source>
</evidence>
<evidence type="ECO:0000259" key="8">
    <source>
        <dbReference type="PROSITE" id="PS51352"/>
    </source>
</evidence>
<sequence>MSDTPLQLPCMSCAALNRVPRARLGERPNCGRCHQPLFTGSPRSLSTSDFDDRALRGDVPVLVDFWAPWCGPCRLMAPQFEAAAPMLEPQVRLAKVDTQAEQALGARFGVRSIPTLALFKSGREVARQSGAMNATQIVAWTRSKLPR</sequence>
<dbReference type="PANTHER" id="PTHR45663">
    <property type="entry name" value="GEO12009P1"/>
    <property type="match status" value="1"/>
</dbReference>
<evidence type="ECO:0000313" key="9">
    <source>
        <dbReference type="EMBL" id="MFC0677807.1"/>
    </source>
</evidence>
<dbReference type="NCBIfam" id="TIGR01068">
    <property type="entry name" value="thioredoxin"/>
    <property type="match status" value="1"/>
</dbReference>
<keyword evidence="3" id="KW-0479">Metal-binding</keyword>
<feature type="domain" description="Thioredoxin" evidence="8">
    <location>
        <begin position="13"/>
        <end position="146"/>
    </location>
</feature>
<dbReference type="InterPro" id="IPR005746">
    <property type="entry name" value="Thioredoxin"/>
</dbReference>
<name>A0ABV6RLF2_9GAMM</name>
<dbReference type="InterPro" id="IPR036249">
    <property type="entry name" value="Thioredoxin-like_sf"/>
</dbReference>
<dbReference type="Pfam" id="PF00085">
    <property type="entry name" value="Thioredoxin"/>
    <property type="match status" value="1"/>
</dbReference>
<evidence type="ECO:0000313" key="10">
    <source>
        <dbReference type="Proteomes" id="UP001589896"/>
    </source>
</evidence>
<dbReference type="NCBIfam" id="NF008229">
    <property type="entry name" value="PRK10996.1"/>
    <property type="match status" value="1"/>
</dbReference>
<evidence type="ECO:0000256" key="1">
    <source>
        <dbReference type="ARBA" id="ARBA00008987"/>
    </source>
</evidence>
<keyword evidence="2" id="KW-0813">Transport</keyword>
<reference evidence="9 10" key="1">
    <citation type="submission" date="2024-09" db="EMBL/GenBank/DDBJ databases">
        <authorList>
            <person name="Sun Q."/>
            <person name="Mori K."/>
        </authorList>
    </citation>
    <scope>NUCLEOTIDE SEQUENCE [LARGE SCALE GENOMIC DNA]</scope>
    <source>
        <strain evidence="9 10">KCTC 23076</strain>
    </source>
</reference>
<dbReference type="PANTHER" id="PTHR45663:SF11">
    <property type="entry name" value="GEO12009P1"/>
    <property type="match status" value="1"/>
</dbReference>
<keyword evidence="4" id="KW-0249">Electron transport</keyword>
<comment type="caution">
    <text evidence="9">The sequence shown here is derived from an EMBL/GenBank/DDBJ whole genome shotgun (WGS) entry which is preliminary data.</text>
</comment>
<dbReference type="CDD" id="cd02947">
    <property type="entry name" value="TRX_family"/>
    <property type="match status" value="1"/>
</dbReference>
<dbReference type="Proteomes" id="UP001589896">
    <property type="component" value="Unassembled WGS sequence"/>
</dbReference>
<protein>
    <recommendedName>
        <fullName evidence="7">Thioredoxin</fullName>
    </recommendedName>
</protein>
<evidence type="ECO:0000256" key="5">
    <source>
        <dbReference type="ARBA" id="ARBA00023157"/>
    </source>
</evidence>
<dbReference type="InterPro" id="IPR013766">
    <property type="entry name" value="Thioredoxin_domain"/>
</dbReference>
<keyword evidence="10" id="KW-1185">Reference proteome</keyword>
<dbReference type="RefSeq" id="WP_386666805.1">
    <property type="nucleotide sequence ID" value="NZ_JBHLTG010000001.1"/>
</dbReference>
<dbReference type="PROSITE" id="PS51352">
    <property type="entry name" value="THIOREDOXIN_2"/>
    <property type="match status" value="1"/>
</dbReference>
<dbReference type="Pfam" id="PF21352">
    <property type="entry name" value="Zn_ribbon_Thio2"/>
    <property type="match status" value="1"/>
</dbReference>
<evidence type="ECO:0000256" key="4">
    <source>
        <dbReference type="ARBA" id="ARBA00022982"/>
    </source>
</evidence>
<dbReference type="PRINTS" id="PR00421">
    <property type="entry name" value="THIOREDOXIN"/>
</dbReference>
<evidence type="ECO:0000256" key="6">
    <source>
        <dbReference type="ARBA" id="ARBA00023284"/>
    </source>
</evidence>
<dbReference type="InterPro" id="IPR049299">
    <property type="entry name" value="Thio2_N"/>
</dbReference>
<dbReference type="Gene3D" id="2.30.30.380">
    <property type="entry name" value="Zn-finger domain of Sec23/24"/>
    <property type="match status" value="1"/>
</dbReference>
<dbReference type="Gene3D" id="3.40.30.10">
    <property type="entry name" value="Glutaredoxin"/>
    <property type="match status" value="1"/>
</dbReference>
<dbReference type="SUPFAM" id="SSF52833">
    <property type="entry name" value="Thioredoxin-like"/>
    <property type="match status" value="1"/>
</dbReference>
<keyword evidence="6" id="KW-0676">Redox-active center</keyword>
<dbReference type="PROSITE" id="PS00194">
    <property type="entry name" value="THIOREDOXIN_1"/>
    <property type="match status" value="1"/>
</dbReference>
<keyword evidence="5" id="KW-1015">Disulfide bond</keyword>
<evidence type="ECO:0000256" key="3">
    <source>
        <dbReference type="ARBA" id="ARBA00022723"/>
    </source>
</evidence>
<comment type="similarity">
    <text evidence="1">Belongs to the thioredoxin family.</text>
</comment>
<evidence type="ECO:0000256" key="7">
    <source>
        <dbReference type="NCBIfam" id="TIGR01068"/>
    </source>
</evidence>
<organism evidence="9 10">
    <name type="scientific">Lysobacter korlensis</name>
    <dbReference type="NCBI Taxonomy" id="553636"/>
    <lineage>
        <taxon>Bacteria</taxon>
        <taxon>Pseudomonadati</taxon>
        <taxon>Pseudomonadota</taxon>
        <taxon>Gammaproteobacteria</taxon>
        <taxon>Lysobacterales</taxon>
        <taxon>Lysobacteraceae</taxon>
        <taxon>Lysobacter</taxon>
    </lineage>
</organism>